<keyword evidence="12" id="KW-1185">Reference proteome</keyword>
<dbReference type="CDD" id="cd00158">
    <property type="entry name" value="RHOD"/>
    <property type="match status" value="1"/>
</dbReference>
<dbReference type="Gene3D" id="3.40.250.10">
    <property type="entry name" value="Rhodanese-like domain"/>
    <property type="match status" value="1"/>
</dbReference>
<name>A0A4R6MYZ0_9BURK</name>
<keyword evidence="7" id="KW-0411">Iron-sulfur</keyword>
<dbReference type="PROSITE" id="PS00595">
    <property type="entry name" value="AA_TRANSFER_CLASS_5"/>
    <property type="match status" value="1"/>
</dbReference>
<dbReference type="Pfam" id="PF00266">
    <property type="entry name" value="Aminotran_5"/>
    <property type="match status" value="1"/>
</dbReference>
<keyword evidence="6" id="KW-0408">Iron</keyword>
<dbReference type="EC" id="2.8.1.7" evidence="3"/>
<dbReference type="GO" id="GO:0031071">
    <property type="term" value="F:cysteine desulfurase activity"/>
    <property type="evidence" value="ECO:0007669"/>
    <property type="project" value="UniProtKB-EC"/>
</dbReference>
<evidence type="ECO:0000256" key="4">
    <source>
        <dbReference type="ARBA" id="ARBA00022723"/>
    </source>
</evidence>
<evidence type="ECO:0000256" key="5">
    <source>
        <dbReference type="ARBA" id="ARBA00022898"/>
    </source>
</evidence>
<comment type="caution">
    <text evidence="11">The sequence shown here is derived from an EMBL/GenBank/DDBJ whole genome shotgun (WGS) entry which is preliminary data.</text>
</comment>
<protein>
    <recommendedName>
        <fullName evidence="3">cysteine desulfurase</fullName>
        <ecNumber evidence="3">2.8.1.7</ecNumber>
    </recommendedName>
</protein>
<dbReference type="Gene3D" id="3.90.1150.10">
    <property type="entry name" value="Aspartate Aminotransferase, domain 1"/>
    <property type="match status" value="1"/>
</dbReference>
<evidence type="ECO:0000256" key="7">
    <source>
        <dbReference type="ARBA" id="ARBA00023014"/>
    </source>
</evidence>
<gene>
    <name evidence="11" type="ORF">DFR39_106128</name>
</gene>
<feature type="domain" description="Rhodanese" evidence="10">
    <location>
        <begin position="431"/>
        <end position="523"/>
    </location>
</feature>
<evidence type="ECO:0000256" key="1">
    <source>
        <dbReference type="ARBA" id="ARBA00001933"/>
    </source>
</evidence>
<dbReference type="AlphaFoldDB" id="A0A4R6MYZ0"/>
<dbReference type="Gene3D" id="3.40.640.10">
    <property type="entry name" value="Type I PLP-dependent aspartate aminotransferase-like (Major domain)"/>
    <property type="match status" value="1"/>
</dbReference>
<comment type="cofactor">
    <cofactor evidence="1 9">
        <name>pyridoxal 5'-phosphate</name>
        <dbReference type="ChEBI" id="CHEBI:597326"/>
    </cofactor>
</comment>
<dbReference type="InterPro" id="IPR001763">
    <property type="entry name" value="Rhodanese-like_dom"/>
</dbReference>
<proteinExistence type="inferred from homology"/>
<sequence>MTPSLFLDANATTPCCPAARAAALRLMEQCFGNPSSSHSEGLRARHELERARRAARQAIGAGTGRCIFTSGATEAIHTAVFSALLSLRQRREAGQAIAPLLLVGATEHKAVLQAVSHWNEALGLNLEVRLLPVDAQGRHELARLREWLPQTALLCTMAANNETGVISDIAGIEALLRAAQSPALWLVDSVQALGKLALNLDATRIDYASFSGHKLYAPKGVGLLYVREGSPYHPLMVGGGQESEQRSGTENLPGIAGFGAVFEALNEGRLFASADRLEGYRRDLVAALNEAFPGLEFNAPLDLCLPTTLNFALPGASSKQLMNLLDASGVQVSAGSACSAGKAAGSHVLDAMARPDWASRGAIRLSFGPMDEPEFIAQCCAALRRAGEVWARLSEDCKTAEAGAALLSPTEDSAEDCIDLGWQDLAQHLRQQPETLLIDVREAYEQQAGLLPCALSELPQLHLPLSRFAQALTSRPELMQRPVLLLCRSGKRSREAALHLLALGHGAVWQLAGGLALCPRPQPA</sequence>
<dbReference type="InterPro" id="IPR036873">
    <property type="entry name" value="Rhodanese-like_dom_sf"/>
</dbReference>
<evidence type="ECO:0000256" key="3">
    <source>
        <dbReference type="ARBA" id="ARBA00012239"/>
    </source>
</evidence>
<reference evidence="11 12" key="1">
    <citation type="submission" date="2019-03" db="EMBL/GenBank/DDBJ databases">
        <title>Genomic Encyclopedia of Type Strains, Phase IV (KMG-IV): sequencing the most valuable type-strain genomes for metagenomic binning, comparative biology and taxonomic classification.</title>
        <authorList>
            <person name="Goeker M."/>
        </authorList>
    </citation>
    <scope>NUCLEOTIDE SEQUENCE [LARGE SCALE GENOMIC DNA]</scope>
    <source>
        <strain evidence="11 12">DSM 25082</strain>
    </source>
</reference>
<comment type="catalytic activity">
    <reaction evidence="8">
        <text>(sulfur carrier)-H + L-cysteine = (sulfur carrier)-SH + L-alanine</text>
        <dbReference type="Rhea" id="RHEA:43892"/>
        <dbReference type="Rhea" id="RHEA-COMP:14737"/>
        <dbReference type="Rhea" id="RHEA-COMP:14739"/>
        <dbReference type="ChEBI" id="CHEBI:29917"/>
        <dbReference type="ChEBI" id="CHEBI:35235"/>
        <dbReference type="ChEBI" id="CHEBI:57972"/>
        <dbReference type="ChEBI" id="CHEBI:64428"/>
        <dbReference type="EC" id="2.8.1.7"/>
    </reaction>
</comment>
<dbReference type="SUPFAM" id="SSF52821">
    <property type="entry name" value="Rhodanese/Cell cycle control phosphatase"/>
    <property type="match status" value="1"/>
</dbReference>
<dbReference type="Pfam" id="PF00581">
    <property type="entry name" value="Rhodanese"/>
    <property type="match status" value="1"/>
</dbReference>
<evidence type="ECO:0000256" key="2">
    <source>
        <dbReference type="ARBA" id="ARBA00006490"/>
    </source>
</evidence>
<dbReference type="InterPro" id="IPR000192">
    <property type="entry name" value="Aminotrans_V_dom"/>
</dbReference>
<dbReference type="InterPro" id="IPR015422">
    <property type="entry name" value="PyrdxlP-dep_Trfase_small"/>
</dbReference>
<comment type="similarity">
    <text evidence="2">Belongs to the class-V pyridoxal-phosphate-dependent aminotransferase family. NifS/IscS subfamily.</text>
</comment>
<evidence type="ECO:0000256" key="6">
    <source>
        <dbReference type="ARBA" id="ARBA00023004"/>
    </source>
</evidence>
<dbReference type="Proteomes" id="UP000295357">
    <property type="component" value="Unassembled WGS sequence"/>
</dbReference>
<dbReference type="InterPro" id="IPR015424">
    <property type="entry name" value="PyrdxlP-dep_Trfase"/>
</dbReference>
<evidence type="ECO:0000313" key="11">
    <source>
        <dbReference type="EMBL" id="TDP07864.1"/>
    </source>
</evidence>
<dbReference type="PANTHER" id="PTHR11601:SF34">
    <property type="entry name" value="CYSTEINE DESULFURASE"/>
    <property type="match status" value="1"/>
</dbReference>
<evidence type="ECO:0000256" key="9">
    <source>
        <dbReference type="RuleBase" id="RU004504"/>
    </source>
</evidence>
<dbReference type="EMBL" id="SNXE01000006">
    <property type="protein sequence ID" value="TDP07864.1"/>
    <property type="molecule type" value="Genomic_DNA"/>
</dbReference>
<keyword evidence="4" id="KW-0479">Metal-binding</keyword>
<dbReference type="RefSeq" id="WP_133604148.1">
    <property type="nucleotide sequence ID" value="NZ_JAUFPJ010000007.1"/>
</dbReference>
<keyword evidence="5" id="KW-0663">Pyridoxal phosphate</keyword>
<organism evidence="11 12">
    <name type="scientific">Roseateles asaccharophilus</name>
    <dbReference type="NCBI Taxonomy" id="582607"/>
    <lineage>
        <taxon>Bacteria</taxon>
        <taxon>Pseudomonadati</taxon>
        <taxon>Pseudomonadota</taxon>
        <taxon>Betaproteobacteria</taxon>
        <taxon>Burkholderiales</taxon>
        <taxon>Sphaerotilaceae</taxon>
        <taxon>Roseateles</taxon>
    </lineage>
</organism>
<dbReference type="OrthoDB" id="9808002at2"/>
<accession>A0A4R6MYZ0</accession>
<evidence type="ECO:0000256" key="8">
    <source>
        <dbReference type="ARBA" id="ARBA00050776"/>
    </source>
</evidence>
<evidence type="ECO:0000259" key="10">
    <source>
        <dbReference type="PROSITE" id="PS50206"/>
    </source>
</evidence>
<dbReference type="PROSITE" id="PS50206">
    <property type="entry name" value="RHODANESE_3"/>
    <property type="match status" value="1"/>
</dbReference>
<evidence type="ECO:0000313" key="12">
    <source>
        <dbReference type="Proteomes" id="UP000295357"/>
    </source>
</evidence>
<dbReference type="GO" id="GO:0051536">
    <property type="term" value="F:iron-sulfur cluster binding"/>
    <property type="evidence" value="ECO:0007669"/>
    <property type="project" value="UniProtKB-KW"/>
</dbReference>
<dbReference type="Gene3D" id="1.10.260.50">
    <property type="match status" value="1"/>
</dbReference>
<dbReference type="PANTHER" id="PTHR11601">
    <property type="entry name" value="CYSTEINE DESULFURYLASE FAMILY MEMBER"/>
    <property type="match status" value="1"/>
</dbReference>
<dbReference type="SMART" id="SM00450">
    <property type="entry name" value="RHOD"/>
    <property type="match status" value="1"/>
</dbReference>
<dbReference type="GO" id="GO:0046872">
    <property type="term" value="F:metal ion binding"/>
    <property type="evidence" value="ECO:0007669"/>
    <property type="project" value="UniProtKB-KW"/>
</dbReference>
<dbReference type="InterPro" id="IPR015421">
    <property type="entry name" value="PyrdxlP-dep_Trfase_major"/>
</dbReference>
<dbReference type="SUPFAM" id="SSF53383">
    <property type="entry name" value="PLP-dependent transferases"/>
    <property type="match status" value="1"/>
</dbReference>
<dbReference type="InterPro" id="IPR020578">
    <property type="entry name" value="Aminotrans_V_PyrdxlP_BS"/>
</dbReference>